<dbReference type="EMBL" id="GBXM01072350">
    <property type="protein sequence ID" value="JAH36227.1"/>
    <property type="molecule type" value="Transcribed_RNA"/>
</dbReference>
<protein>
    <submittedName>
        <fullName evidence="1">Uncharacterized protein</fullName>
    </submittedName>
</protein>
<reference evidence="1" key="2">
    <citation type="journal article" date="2015" name="Fish Shellfish Immunol.">
        <title>Early steps in the European eel (Anguilla anguilla)-Vibrio vulnificus interaction in the gills: Role of the RtxA13 toxin.</title>
        <authorList>
            <person name="Callol A."/>
            <person name="Pajuelo D."/>
            <person name="Ebbesson L."/>
            <person name="Teles M."/>
            <person name="MacKenzie S."/>
            <person name="Amaro C."/>
        </authorList>
    </citation>
    <scope>NUCLEOTIDE SEQUENCE</scope>
</reference>
<reference evidence="1" key="1">
    <citation type="submission" date="2014-11" db="EMBL/GenBank/DDBJ databases">
        <authorList>
            <person name="Amaro Gonzalez C."/>
        </authorList>
    </citation>
    <scope>NUCLEOTIDE SEQUENCE</scope>
</reference>
<evidence type="ECO:0000313" key="1">
    <source>
        <dbReference type="EMBL" id="JAH36227.1"/>
    </source>
</evidence>
<sequence length="13" mass="1634">MYIRSLKTEDQIH</sequence>
<name>A0A0E9S4W4_ANGAN</name>
<organism evidence="1">
    <name type="scientific">Anguilla anguilla</name>
    <name type="common">European freshwater eel</name>
    <name type="synonym">Muraena anguilla</name>
    <dbReference type="NCBI Taxonomy" id="7936"/>
    <lineage>
        <taxon>Eukaryota</taxon>
        <taxon>Metazoa</taxon>
        <taxon>Chordata</taxon>
        <taxon>Craniata</taxon>
        <taxon>Vertebrata</taxon>
        <taxon>Euteleostomi</taxon>
        <taxon>Actinopterygii</taxon>
        <taxon>Neopterygii</taxon>
        <taxon>Teleostei</taxon>
        <taxon>Anguilliformes</taxon>
        <taxon>Anguillidae</taxon>
        <taxon>Anguilla</taxon>
    </lineage>
</organism>
<accession>A0A0E9S4W4</accession>
<proteinExistence type="predicted"/>